<name>A0A261FTI3_9BIFI</name>
<dbReference type="Pfam" id="PF00293">
    <property type="entry name" value="NUDIX"/>
    <property type="match status" value="1"/>
</dbReference>
<dbReference type="STRING" id="1603886.GCA_001895165_00458"/>
<dbReference type="PROSITE" id="PS00893">
    <property type="entry name" value="NUDIX_BOX"/>
    <property type="match status" value="1"/>
</dbReference>
<dbReference type="PANTHER" id="PTHR11839:SF18">
    <property type="entry name" value="NUDIX HYDROLASE DOMAIN-CONTAINING PROTEIN"/>
    <property type="match status" value="1"/>
</dbReference>
<keyword evidence="2 5" id="KW-0378">Hydrolase</keyword>
<keyword evidence="6" id="KW-1185">Reference proteome</keyword>
<dbReference type="InterPro" id="IPR000086">
    <property type="entry name" value="NUDIX_hydrolase_dom"/>
</dbReference>
<dbReference type="CDD" id="cd03424">
    <property type="entry name" value="NUDIX_ADPRase_Nudt5_UGPPase_Nudt14"/>
    <property type="match status" value="1"/>
</dbReference>
<dbReference type="GO" id="GO:0019693">
    <property type="term" value="P:ribose phosphate metabolic process"/>
    <property type="evidence" value="ECO:0007669"/>
    <property type="project" value="TreeGrafter"/>
</dbReference>
<dbReference type="PANTHER" id="PTHR11839">
    <property type="entry name" value="UDP/ADP-SUGAR PYROPHOSPHATASE"/>
    <property type="match status" value="1"/>
</dbReference>
<dbReference type="EMBL" id="MWWX01000005">
    <property type="protein sequence ID" value="OZG62504.1"/>
    <property type="molecule type" value="Genomic_DNA"/>
</dbReference>
<accession>A0A261FTI3</accession>
<feature type="region of interest" description="Disordered" evidence="3">
    <location>
        <begin position="234"/>
        <end position="256"/>
    </location>
</feature>
<comment type="cofactor">
    <cofactor evidence="1">
        <name>Mg(2+)</name>
        <dbReference type="ChEBI" id="CHEBI:18420"/>
    </cofactor>
</comment>
<gene>
    <name evidence="5" type="ORF">BLEM_1050</name>
</gene>
<sequence length="256" mass="28478">MTLRTNGDHHNETPSRIAMPSGRDGAAESERTADEGGLGVIDMTVPAVVESSETVYRGAVFRIDDMTIALTDRRGGRHTIRRQVMRHAPCVVLLVHDTATDRYLLEREYRAGSDLFAYGLPAGLMDGGEEPMAAAMRELAEETGVVPDERELKVDRVGAFYSSEGMADELAHIMVLHLGAWRQEERRFDGDEYVESSWVSWRDLLATRVTSSNGMIAIQHEALRRLRDASARADASYDTHNIPERPRPAEEGAILE</sequence>
<evidence type="ECO:0000259" key="4">
    <source>
        <dbReference type="PROSITE" id="PS51462"/>
    </source>
</evidence>
<dbReference type="InterPro" id="IPR020084">
    <property type="entry name" value="NUDIX_hydrolase_CS"/>
</dbReference>
<reference evidence="5 6" key="1">
    <citation type="journal article" date="2017" name="BMC Genomics">
        <title>Comparative genomic and phylogenomic analyses of the Bifidobacteriaceae family.</title>
        <authorList>
            <person name="Lugli G.A."/>
            <person name="Milani C."/>
            <person name="Turroni F."/>
            <person name="Duranti S."/>
            <person name="Mancabelli L."/>
            <person name="Mangifesta M."/>
            <person name="Ferrario C."/>
            <person name="Modesto M."/>
            <person name="Mattarelli P."/>
            <person name="Jiri K."/>
            <person name="van Sinderen D."/>
            <person name="Ventura M."/>
        </authorList>
    </citation>
    <scope>NUCLEOTIDE SEQUENCE [LARGE SCALE GENOMIC DNA]</scope>
    <source>
        <strain evidence="5 6">DSM 28807</strain>
    </source>
</reference>
<dbReference type="GO" id="GO:0006753">
    <property type="term" value="P:nucleoside phosphate metabolic process"/>
    <property type="evidence" value="ECO:0007669"/>
    <property type="project" value="TreeGrafter"/>
</dbReference>
<comment type="caution">
    <text evidence="5">The sequence shown here is derived from an EMBL/GenBank/DDBJ whole genome shotgun (WGS) entry which is preliminary data.</text>
</comment>
<evidence type="ECO:0000313" key="5">
    <source>
        <dbReference type="EMBL" id="OZG62504.1"/>
    </source>
</evidence>
<feature type="region of interest" description="Disordered" evidence="3">
    <location>
        <begin position="1"/>
        <end position="37"/>
    </location>
</feature>
<evidence type="ECO:0000256" key="1">
    <source>
        <dbReference type="ARBA" id="ARBA00001946"/>
    </source>
</evidence>
<feature type="compositionally biased region" description="Basic and acidic residues" evidence="3">
    <location>
        <begin position="25"/>
        <end position="34"/>
    </location>
</feature>
<feature type="compositionally biased region" description="Basic and acidic residues" evidence="3">
    <location>
        <begin position="234"/>
        <end position="250"/>
    </location>
</feature>
<dbReference type="GO" id="GO:0016787">
    <property type="term" value="F:hydrolase activity"/>
    <property type="evidence" value="ECO:0007669"/>
    <property type="project" value="UniProtKB-KW"/>
</dbReference>
<evidence type="ECO:0000256" key="2">
    <source>
        <dbReference type="ARBA" id="ARBA00022801"/>
    </source>
</evidence>
<dbReference type="Gene3D" id="3.90.79.10">
    <property type="entry name" value="Nucleoside Triphosphate Pyrophosphohydrolase"/>
    <property type="match status" value="1"/>
</dbReference>
<feature type="domain" description="Nudix hydrolase" evidence="4">
    <location>
        <begin position="85"/>
        <end position="222"/>
    </location>
</feature>
<evidence type="ECO:0000313" key="6">
    <source>
        <dbReference type="Proteomes" id="UP000216352"/>
    </source>
</evidence>
<protein>
    <submittedName>
        <fullName evidence="5">NTP pyrophosphohydrolase</fullName>
    </submittedName>
</protein>
<dbReference type="SUPFAM" id="SSF55811">
    <property type="entry name" value="Nudix"/>
    <property type="match status" value="1"/>
</dbReference>
<evidence type="ECO:0000256" key="3">
    <source>
        <dbReference type="SAM" id="MobiDB-lite"/>
    </source>
</evidence>
<dbReference type="Proteomes" id="UP000216352">
    <property type="component" value="Unassembled WGS sequence"/>
</dbReference>
<dbReference type="InterPro" id="IPR015797">
    <property type="entry name" value="NUDIX_hydrolase-like_dom_sf"/>
</dbReference>
<organism evidence="5 6">
    <name type="scientific">Bifidobacterium lemurum</name>
    <dbReference type="NCBI Taxonomy" id="1603886"/>
    <lineage>
        <taxon>Bacteria</taxon>
        <taxon>Bacillati</taxon>
        <taxon>Actinomycetota</taxon>
        <taxon>Actinomycetes</taxon>
        <taxon>Bifidobacteriales</taxon>
        <taxon>Bifidobacteriaceae</taxon>
        <taxon>Bifidobacterium</taxon>
    </lineage>
</organism>
<dbReference type="PROSITE" id="PS51462">
    <property type="entry name" value="NUDIX"/>
    <property type="match status" value="1"/>
</dbReference>
<proteinExistence type="predicted"/>
<feature type="compositionally biased region" description="Basic and acidic residues" evidence="3">
    <location>
        <begin position="1"/>
        <end position="13"/>
    </location>
</feature>
<dbReference type="AlphaFoldDB" id="A0A261FTI3"/>